<feature type="transmembrane region" description="Helical" evidence="3">
    <location>
        <begin position="523"/>
        <end position="547"/>
    </location>
</feature>
<feature type="region of interest" description="Disordered" evidence="2">
    <location>
        <begin position="333"/>
        <end position="354"/>
    </location>
</feature>
<feature type="transmembrane region" description="Helical" evidence="3">
    <location>
        <begin position="116"/>
        <end position="136"/>
    </location>
</feature>
<evidence type="ECO:0000313" key="5">
    <source>
        <dbReference type="RefSeq" id="XP_033460051.1"/>
    </source>
</evidence>
<feature type="transmembrane region" description="Helical" evidence="3">
    <location>
        <begin position="231"/>
        <end position="251"/>
    </location>
</feature>
<gene>
    <name evidence="5" type="ORF">K489DRAFT_431625</name>
</gene>
<evidence type="ECO:0000313" key="4">
    <source>
        <dbReference type="Proteomes" id="UP000504637"/>
    </source>
</evidence>
<dbReference type="Pfam" id="PF07690">
    <property type="entry name" value="MFS_1"/>
    <property type="match status" value="1"/>
</dbReference>
<dbReference type="Gene3D" id="1.20.1250.20">
    <property type="entry name" value="MFS general substrate transporter like domains"/>
    <property type="match status" value="1"/>
</dbReference>
<sequence>MSLAQHVTSIEGIDRESPRLGPQQHAGSISGSFRVRPTPSINFTSLNDRESLLSSPRLRPRDSIYGTLNSTSGTVKGVRRVISYDAFVDPSKNVVDANVAAVPAYEVSTARRTMQVVVTILACWLASGIVFGFAALKPILVHQGVYSEYCTAEELGARVSICRDQDLRLNAFFAVASTTCNIAALPAGTLLDKYGARSTIAIGSVLLAIGSFIMASAFAMPDFDGYMLGNILLALGGSFIFVPSFAIANAFPKHSGTIVALVTGAFDASAAVFLFYRLAYEASDGAFSPQKFFYGYIIVPVLIFIAQFTLMNGDGYTSVPQIEEKMELVRDATKDVHDSDDDRSDNEVNNLRVSRREQREDTLAELDRLLGGAEEREVRDALEDKRHEVSGVWGALHGQTAWQQMRTPWFILITLLTVLQMLRMNFFIATIKSQYEYMLRSPRLAKQINTFFDVALPVGGVLATPFIGLLLDHMSTAGMLAVLVTLITSVGVLGSLPFLWAAYANVIFFVLLRPLYYSAMSDYATKIFGFATFGKVYGMIICFSGVVNLFQPLIDAANHDTFHDDPAPINIIMAALGGLFGTVLVIFVWLQGRRAAVDAKAAEMAFNGEYIIRETDEESLYL</sequence>
<dbReference type="SUPFAM" id="SSF103473">
    <property type="entry name" value="MFS general substrate transporter"/>
    <property type="match status" value="1"/>
</dbReference>
<reference evidence="5" key="3">
    <citation type="submission" date="2025-08" db="UniProtKB">
        <authorList>
            <consortium name="RefSeq"/>
        </authorList>
    </citation>
    <scope>IDENTIFICATION</scope>
    <source>
        <strain evidence="5">CBS 342.82</strain>
    </source>
</reference>
<dbReference type="CDD" id="cd06174">
    <property type="entry name" value="MFS"/>
    <property type="match status" value="1"/>
</dbReference>
<dbReference type="AlphaFoldDB" id="A0A6J3M4Q7"/>
<protein>
    <submittedName>
        <fullName evidence="5">MFS general substrate transporter</fullName>
    </submittedName>
</protein>
<dbReference type="PANTHER" id="PTHR20772">
    <property type="entry name" value="PROTEIN FMP42"/>
    <property type="match status" value="1"/>
</dbReference>
<dbReference type="GO" id="GO:0022857">
    <property type="term" value="F:transmembrane transporter activity"/>
    <property type="evidence" value="ECO:0007669"/>
    <property type="project" value="InterPro"/>
</dbReference>
<accession>A0A6J3M4Q7</accession>
<evidence type="ECO:0000256" key="1">
    <source>
        <dbReference type="ARBA" id="ARBA00004141"/>
    </source>
</evidence>
<dbReference type="GO" id="GO:0000329">
    <property type="term" value="C:fungal-type vacuole membrane"/>
    <property type="evidence" value="ECO:0007669"/>
    <property type="project" value="TreeGrafter"/>
</dbReference>
<feature type="transmembrane region" description="Helical" evidence="3">
    <location>
        <begin position="409"/>
        <end position="429"/>
    </location>
</feature>
<feature type="transmembrane region" description="Helical" evidence="3">
    <location>
        <begin position="450"/>
        <end position="471"/>
    </location>
</feature>
<name>A0A6J3M4Q7_9PEZI</name>
<feature type="transmembrane region" description="Helical" evidence="3">
    <location>
        <begin position="567"/>
        <end position="590"/>
    </location>
</feature>
<reference evidence="5" key="1">
    <citation type="submission" date="2020-01" db="EMBL/GenBank/DDBJ databases">
        <authorList>
            <consortium name="DOE Joint Genome Institute"/>
            <person name="Haridas S."/>
            <person name="Albert R."/>
            <person name="Binder M."/>
            <person name="Bloem J."/>
            <person name="Labutti K."/>
            <person name="Salamov A."/>
            <person name="Andreopoulos B."/>
            <person name="Baker S.E."/>
            <person name="Barry K."/>
            <person name="Bills G."/>
            <person name="Bluhm B.H."/>
            <person name="Cannon C."/>
            <person name="Castanera R."/>
            <person name="Culley D.E."/>
            <person name="Daum C."/>
            <person name="Ezra D."/>
            <person name="Gonzalez J.B."/>
            <person name="Henrissat B."/>
            <person name="Kuo A."/>
            <person name="Liang C."/>
            <person name="Lipzen A."/>
            <person name="Lutzoni F."/>
            <person name="Magnuson J."/>
            <person name="Mondo S."/>
            <person name="Nolan M."/>
            <person name="Ohm R."/>
            <person name="Pangilinan J."/>
            <person name="Park H.-J."/>
            <person name="Ramirez L."/>
            <person name="Alfaro M."/>
            <person name="Sun H."/>
            <person name="Tritt A."/>
            <person name="Yoshinaga Y."/>
            <person name="Zwiers L.-H."/>
            <person name="Turgeon B.G."/>
            <person name="Goodwin S.B."/>
            <person name="Spatafora J.W."/>
            <person name="Crous P.W."/>
            <person name="Grigoriev I.V."/>
        </authorList>
    </citation>
    <scope>NUCLEOTIDE SEQUENCE</scope>
    <source>
        <strain evidence="5">CBS 342.82</strain>
    </source>
</reference>
<evidence type="ECO:0000256" key="2">
    <source>
        <dbReference type="SAM" id="MobiDB-lite"/>
    </source>
</evidence>
<organism evidence="5">
    <name type="scientific">Dissoconium aciculare CBS 342.82</name>
    <dbReference type="NCBI Taxonomy" id="1314786"/>
    <lineage>
        <taxon>Eukaryota</taxon>
        <taxon>Fungi</taxon>
        <taxon>Dikarya</taxon>
        <taxon>Ascomycota</taxon>
        <taxon>Pezizomycotina</taxon>
        <taxon>Dothideomycetes</taxon>
        <taxon>Dothideomycetidae</taxon>
        <taxon>Mycosphaerellales</taxon>
        <taxon>Dissoconiaceae</taxon>
        <taxon>Dissoconium</taxon>
    </lineage>
</organism>
<feature type="transmembrane region" description="Helical" evidence="3">
    <location>
        <begin position="483"/>
        <end position="511"/>
    </location>
</feature>
<feature type="transmembrane region" description="Helical" evidence="3">
    <location>
        <begin position="292"/>
        <end position="310"/>
    </location>
</feature>
<reference evidence="5" key="2">
    <citation type="submission" date="2020-04" db="EMBL/GenBank/DDBJ databases">
        <authorList>
            <consortium name="NCBI Genome Project"/>
        </authorList>
    </citation>
    <scope>NUCLEOTIDE SEQUENCE</scope>
    <source>
        <strain evidence="5">CBS 342.82</strain>
    </source>
</reference>
<dbReference type="RefSeq" id="XP_033460051.1">
    <property type="nucleotide sequence ID" value="XM_033608451.1"/>
</dbReference>
<dbReference type="GeneID" id="54366251"/>
<dbReference type="InterPro" id="IPR036259">
    <property type="entry name" value="MFS_trans_sf"/>
</dbReference>
<comment type="subcellular location">
    <subcellularLocation>
        <location evidence="1">Membrane</location>
        <topology evidence="1">Multi-pass membrane protein</topology>
    </subcellularLocation>
</comment>
<dbReference type="InterPro" id="IPR052599">
    <property type="entry name" value="SLC43A_AATransporter"/>
</dbReference>
<dbReference type="OrthoDB" id="330047at2759"/>
<evidence type="ECO:0000256" key="3">
    <source>
        <dbReference type="SAM" id="Phobius"/>
    </source>
</evidence>
<keyword evidence="4" id="KW-1185">Reference proteome</keyword>
<feature type="region of interest" description="Disordered" evidence="2">
    <location>
        <begin position="1"/>
        <end position="34"/>
    </location>
</feature>
<keyword evidence="3" id="KW-1133">Transmembrane helix</keyword>
<feature type="transmembrane region" description="Helical" evidence="3">
    <location>
        <begin position="257"/>
        <end position="280"/>
    </location>
</feature>
<feature type="transmembrane region" description="Helical" evidence="3">
    <location>
        <begin position="200"/>
        <end position="219"/>
    </location>
</feature>
<dbReference type="Proteomes" id="UP000504637">
    <property type="component" value="Unplaced"/>
</dbReference>
<dbReference type="InterPro" id="IPR011701">
    <property type="entry name" value="MFS"/>
</dbReference>
<keyword evidence="3" id="KW-0472">Membrane</keyword>
<keyword evidence="3" id="KW-0812">Transmembrane</keyword>
<dbReference type="PANTHER" id="PTHR20772:SF4">
    <property type="entry name" value="HYPOTHETICAL AMINO ACID TRANSPORTER (EUROFUNG)"/>
    <property type="match status" value="1"/>
</dbReference>
<proteinExistence type="predicted"/>